<dbReference type="SUPFAM" id="SSF51569">
    <property type="entry name" value="Aldolase"/>
    <property type="match status" value="1"/>
</dbReference>
<dbReference type="PRINTS" id="PR00146">
    <property type="entry name" value="DHPICSNTHASE"/>
</dbReference>
<dbReference type="SMART" id="SM01130">
    <property type="entry name" value="DHDPS"/>
    <property type="match status" value="1"/>
</dbReference>
<evidence type="ECO:0000313" key="16">
    <source>
        <dbReference type="EMBL" id="HIR13898.1"/>
    </source>
</evidence>
<keyword evidence="8" id="KW-0457">Lysine biosynthesis</keyword>
<dbReference type="PANTHER" id="PTHR12128">
    <property type="entry name" value="DIHYDRODIPICOLINATE SYNTHASE"/>
    <property type="match status" value="1"/>
</dbReference>
<evidence type="ECO:0000256" key="1">
    <source>
        <dbReference type="ARBA" id="ARBA00003294"/>
    </source>
</evidence>
<dbReference type="AlphaFoldDB" id="A0A9D1ACT6"/>
<keyword evidence="10" id="KW-0704">Schiff base</keyword>
<evidence type="ECO:0000256" key="8">
    <source>
        <dbReference type="ARBA" id="ARBA00023154"/>
    </source>
</evidence>
<dbReference type="GO" id="GO:0019877">
    <property type="term" value="P:diaminopimelate biosynthetic process"/>
    <property type="evidence" value="ECO:0007669"/>
    <property type="project" value="UniProtKB-KW"/>
</dbReference>
<feature type="binding site" evidence="15">
    <location>
        <position position="207"/>
    </location>
    <ligand>
        <name>pyruvate</name>
        <dbReference type="ChEBI" id="CHEBI:15361"/>
    </ligand>
</feature>
<comment type="function">
    <text evidence="1">Catalyzes the condensation of (S)-aspartate-beta-semialdehyde [(S)-ASA] and pyruvate to 4-hydroxy-tetrahydrodipicolinate (HTPA).</text>
</comment>
<feature type="active site" description="Proton donor/acceptor" evidence="14">
    <location>
        <position position="136"/>
    </location>
</feature>
<comment type="similarity">
    <text evidence="3 13">Belongs to the DapA family.</text>
</comment>
<dbReference type="Gene3D" id="3.20.20.70">
    <property type="entry name" value="Aldolase class I"/>
    <property type="match status" value="1"/>
</dbReference>
<keyword evidence="9 13" id="KW-0456">Lyase</keyword>
<dbReference type="NCBIfam" id="TIGR00674">
    <property type="entry name" value="dapA"/>
    <property type="match status" value="1"/>
</dbReference>
<evidence type="ECO:0000256" key="10">
    <source>
        <dbReference type="ARBA" id="ARBA00023270"/>
    </source>
</evidence>
<dbReference type="Proteomes" id="UP000886757">
    <property type="component" value="Unassembled WGS sequence"/>
</dbReference>
<evidence type="ECO:0000256" key="7">
    <source>
        <dbReference type="ARBA" id="ARBA00022915"/>
    </source>
</evidence>
<evidence type="ECO:0000256" key="5">
    <source>
        <dbReference type="ARBA" id="ARBA00022490"/>
    </source>
</evidence>
<gene>
    <name evidence="16" type="primary">dapA</name>
    <name evidence="16" type="ORF">IAB31_08255</name>
</gene>
<evidence type="ECO:0000256" key="2">
    <source>
        <dbReference type="ARBA" id="ARBA00005120"/>
    </source>
</evidence>
<evidence type="ECO:0000256" key="3">
    <source>
        <dbReference type="ARBA" id="ARBA00007592"/>
    </source>
</evidence>
<evidence type="ECO:0000256" key="12">
    <source>
        <dbReference type="NCBIfam" id="TIGR00674"/>
    </source>
</evidence>
<evidence type="ECO:0000256" key="14">
    <source>
        <dbReference type="PIRSR" id="PIRSR001365-1"/>
    </source>
</evidence>
<dbReference type="PANTHER" id="PTHR12128:SF66">
    <property type="entry name" value="4-HYDROXY-2-OXOGLUTARATE ALDOLASE, MITOCHONDRIAL"/>
    <property type="match status" value="1"/>
</dbReference>
<accession>A0A9D1ACT6</accession>
<evidence type="ECO:0000256" key="6">
    <source>
        <dbReference type="ARBA" id="ARBA00022605"/>
    </source>
</evidence>
<evidence type="ECO:0000256" key="13">
    <source>
        <dbReference type="PIRNR" id="PIRNR001365"/>
    </source>
</evidence>
<proteinExistence type="inferred from homology"/>
<comment type="pathway">
    <text evidence="2">Amino-acid biosynthesis; L-lysine biosynthesis via DAP pathway; (S)-tetrahydrodipicolinate from L-aspartate: step 3/4.</text>
</comment>
<keyword evidence="7" id="KW-0220">Diaminopimelate biosynthesis</keyword>
<dbReference type="EMBL" id="DVGK01000093">
    <property type="protein sequence ID" value="HIR13898.1"/>
    <property type="molecule type" value="Genomic_DNA"/>
</dbReference>
<dbReference type="PROSITE" id="PS00666">
    <property type="entry name" value="DHDPS_2"/>
    <property type="match status" value="1"/>
</dbReference>
<comment type="catalytic activity">
    <reaction evidence="11">
        <text>L-aspartate 4-semialdehyde + pyruvate = (2S,4S)-4-hydroxy-2,3,4,5-tetrahydrodipicolinate + H2O + H(+)</text>
        <dbReference type="Rhea" id="RHEA:34171"/>
        <dbReference type="ChEBI" id="CHEBI:15361"/>
        <dbReference type="ChEBI" id="CHEBI:15377"/>
        <dbReference type="ChEBI" id="CHEBI:15378"/>
        <dbReference type="ChEBI" id="CHEBI:67139"/>
        <dbReference type="ChEBI" id="CHEBI:537519"/>
        <dbReference type="EC" id="4.3.3.7"/>
    </reaction>
</comment>
<reference evidence="16" key="1">
    <citation type="submission" date="2020-10" db="EMBL/GenBank/DDBJ databases">
        <authorList>
            <person name="Gilroy R."/>
        </authorList>
    </citation>
    <scope>NUCLEOTIDE SEQUENCE</scope>
    <source>
        <strain evidence="16">ChiSjej4B22-8148</strain>
    </source>
</reference>
<dbReference type="GO" id="GO:0008840">
    <property type="term" value="F:4-hydroxy-tetrahydrodipicolinate synthase activity"/>
    <property type="evidence" value="ECO:0007669"/>
    <property type="project" value="UniProtKB-UniRule"/>
</dbReference>
<evidence type="ECO:0000256" key="9">
    <source>
        <dbReference type="ARBA" id="ARBA00023239"/>
    </source>
</evidence>
<dbReference type="InterPro" id="IPR002220">
    <property type="entry name" value="DapA-like"/>
</dbReference>
<reference evidence="16" key="2">
    <citation type="journal article" date="2021" name="PeerJ">
        <title>Extensive microbial diversity within the chicken gut microbiome revealed by metagenomics and culture.</title>
        <authorList>
            <person name="Gilroy R."/>
            <person name="Ravi A."/>
            <person name="Getino M."/>
            <person name="Pursley I."/>
            <person name="Horton D.L."/>
            <person name="Alikhan N.F."/>
            <person name="Baker D."/>
            <person name="Gharbi K."/>
            <person name="Hall N."/>
            <person name="Watson M."/>
            <person name="Adriaenssens E.M."/>
            <person name="Foster-Nyarko E."/>
            <person name="Jarju S."/>
            <person name="Secka A."/>
            <person name="Antonio M."/>
            <person name="Oren A."/>
            <person name="Chaudhuri R.R."/>
            <person name="La Ragione R."/>
            <person name="Hildebrand F."/>
            <person name="Pallen M.J."/>
        </authorList>
    </citation>
    <scope>NUCLEOTIDE SEQUENCE</scope>
    <source>
        <strain evidence="16">ChiSjej4B22-8148</strain>
    </source>
</reference>
<dbReference type="InterPro" id="IPR005263">
    <property type="entry name" value="DapA"/>
</dbReference>
<organism evidence="16 17">
    <name type="scientific">Candidatus Choladousia intestinavium</name>
    <dbReference type="NCBI Taxonomy" id="2840727"/>
    <lineage>
        <taxon>Bacteria</taxon>
        <taxon>Bacillati</taxon>
        <taxon>Bacillota</taxon>
        <taxon>Clostridia</taxon>
        <taxon>Lachnospirales</taxon>
        <taxon>Lachnospiraceae</taxon>
        <taxon>Lachnospiraceae incertae sedis</taxon>
        <taxon>Candidatus Choladousia</taxon>
    </lineage>
</organism>
<evidence type="ECO:0000256" key="4">
    <source>
        <dbReference type="ARBA" id="ARBA00012086"/>
    </source>
</evidence>
<dbReference type="InterPro" id="IPR020625">
    <property type="entry name" value="Schiff_base-form_aldolases_AS"/>
</dbReference>
<keyword evidence="6" id="KW-0028">Amino-acid biosynthesis</keyword>
<comment type="caution">
    <text evidence="16">The sequence shown here is derived from an EMBL/GenBank/DDBJ whole genome shotgun (WGS) entry which is preliminary data.</text>
</comment>
<dbReference type="EC" id="4.3.3.7" evidence="4 12"/>
<dbReference type="Pfam" id="PF00701">
    <property type="entry name" value="DHDPS"/>
    <property type="match status" value="1"/>
</dbReference>
<feature type="active site" description="Schiff-base intermediate with substrate" evidence="14">
    <location>
        <position position="164"/>
    </location>
</feature>
<sequence length="297" mass="32278">MKIEGIITPIVTPFYDDAEQNINYEATKDLIDHLIDHGVKGIFILGSNGEFHVIDEDEKIAFAKKVIEIVDKRVPVYVGTGACSTKATVRLSKKMEELGADALSVITPYFLKPTNENLYAHYKEVAESVSLPIILYNIPKATGCPLDPELVDRLADLPNIAGIKDSSGNLETLNAYAEIAKKKDFSLLVGSDSKISYAYGIGAVAAVAGTSNVIVDVLVGLDKALRQGDTETAEKLQKDIDVLRGVLGLGTVPSVMKRATELAGIAKVGPARKPVQKLGQEDDEKIKTMLKYYHLYE</sequence>
<dbReference type="GO" id="GO:0009089">
    <property type="term" value="P:lysine biosynthetic process via diaminopimelate"/>
    <property type="evidence" value="ECO:0007669"/>
    <property type="project" value="UniProtKB-UniRule"/>
</dbReference>
<evidence type="ECO:0000256" key="11">
    <source>
        <dbReference type="ARBA" id="ARBA00047836"/>
    </source>
</evidence>
<dbReference type="InterPro" id="IPR013785">
    <property type="entry name" value="Aldolase_TIM"/>
</dbReference>
<evidence type="ECO:0000313" key="17">
    <source>
        <dbReference type="Proteomes" id="UP000886757"/>
    </source>
</evidence>
<keyword evidence="5" id="KW-0963">Cytoplasm</keyword>
<name>A0A9D1ACT6_9FIRM</name>
<evidence type="ECO:0000256" key="15">
    <source>
        <dbReference type="PIRSR" id="PIRSR001365-2"/>
    </source>
</evidence>
<dbReference type="PIRSF" id="PIRSF001365">
    <property type="entry name" value="DHDPS"/>
    <property type="match status" value="1"/>
</dbReference>
<protein>
    <recommendedName>
        <fullName evidence="4 12">4-hydroxy-tetrahydrodipicolinate synthase</fullName>
        <ecNumber evidence="4 12">4.3.3.7</ecNumber>
    </recommendedName>
</protein>
<dbReference type="CDD" id="cd00408">
    <property type="entry name" value="DHDPS-like"/>
    <property type="match status" value="1"/>
</dbReference>